<evidence type="ECO:0000256" key="2">
    <source>
        <dbReference type="ARBA" id="ARBA00022630"/>
    </source>
</evidence>
<keyword evidence="4" id="KW-0560">Oxidoreductase</keyword>
<evidence type="ECO:0000256" key="1">
    <source>
        <dbReference type="ARBA" id="ARBA00006442"/>
    </source>
</evidence>
<accession>A0ABQ0LBH7</accession>
<dbReference type="PANTHER" id="PTHR43735:SF3">
    <property type="entry name" value="FERROPTOSIS SUPPRESSOR PROTEIN 1"/>
    <property type="match status" value="1"/>
</dbReference>
<keyword evidence="7" id="KW-1185">Reference proteome</keyword>
<dbReference type="PRINTS" id="PR00368">
    <property type="entry name" value="FADPNR"/>
</dbReference>
<evidence type="ECO:0000259" key="5">
    <source>
        <dbReference type="Pfam" id="PF07992"/>
    </source>
</evidence>
<dbReference type="Proteomes" id="UP000815677">
    <property type="component" value="Unassembled WGS sequence"/>
</dbReference>
<sequence length="362" mass="38735">MSPSVVIVGGGAGGSAVARTVASKVPSASITLINPLPFLVARPTLPRMTVSSDNDLLDTALIPYDKLFKGSNGKFVQGVVASIREADNVVVLADGQEVKYDYLVLAPGSIWEGPLEIPFDGAKEFIEAQRATFAKAQKIVLVGGGAVGIEFAGELKDSFPKTEVTIVHGADALVNETYPARFRKSLDKSLHARGVNIILNDFVDEFPAEGQPVKTRKGKVINADLVVATKGPRPRTAFVAESLGEKILDERGQIIVEPTLQLPGHANIFALGDAIKWVEQKQVMKAMAHADIVAANLVSLLSGKTTLKKYKGSSEFLVVTNGREGGRAYLGILWGIVLGDWFVRLVKARTLLISMTRGAMGY</sequence>
<evidence type="ECO:0000256" key="4">
    <source>
        <dbReference type="ARBA" id="ARBA00023002"/>
    </source>
</evidence>
<protein>
    <submittedName>
        <fullName evidence="6">FAD/NAD(P)-binding domain-containing protein</fullName>
    </submittedName>
</protein>
<dbReference type="Gene3D" id="3.50.50.100">
    <property type="match status" value="1"/>
</dbReference>
<dbReference type="Pfam" id="PF07992">
    <property type="entry name" value="Pyr_redox_2"/>
    <property type="match status" value="1"/>
</dbReference>
<proteinExistence type="inferred from homology"/>
<evidence type="ECO:0000256" key="3">
    <source>
        <dbReference type="ARBA" id="ARBA00022827"/>
    </source>
</evidence>
<dbReference type="InterPro" id="IPR036188">
    <property type="entry name" value="FAD/NAD-bd_sf"/>
</dbReference>
<organism evidence="6 7">
    <name type="scientific">Mycena chlorophos</name>
    <name type="common">Agaric fungus</name>
    <name type="synonym">Agaricus chlorophos</name>
    <dbReference type="NCBI Taxonomy" id="658473"/>
    <lineage>
        <taxon>Eukaryota</taxon>
        <taxon>Fungi</taxon>
        <taxon>Dikarya</taxon>
        <taxon>Basidiomycota</taxon>
        <taxon>Agaricomycotina</taxon>
        <taxon>Agaricomycetes</taxon>
        <taxon>Agaricomycetidae</taxon>
        <taxon>Agaricales</taxon>
        <taxon>Marasmiineae</taxon>
        <taxon>Mycenaceae</taxon>
        <taxon>Mycena</taxon>
    </lineage>
</organism>
<evidence type="ECO:0000313" key="7">
    <source>
        <dbReference type="Proteomes" id="UP000815677"/>
    </source>
</evidence>
<feature type="domain" description="FAD/NAD(P)-binding" evidence="5">
    <location>
        <begin position="4"/>
        <end position="288"/>
    </location>
</feature>
<comment type="similarity">
    <text evidence="1">Belongs to the FAD-dependent oxidoreductase family.</text>
</comment>
<reference evidence="6" key="1">
    <citation type="submission" date="2014-09" db="EMBL/GenBank/DDBJ databases">
        <title>Genome sequence of the luminous mushroom Mycena chlorophos for searching fungal bioluminescence genes.</title>
        <authorList>
            <person name="Tanaka Y."/>
            <person name="Kasuga D."/>
            <person name="Oba Y."/>
            <person name="Hase S."/>
            <person name="Sato K."/>
            <person name="Oba Y."/>
            <person name="Sakakibara Y."/>
        </authorList>
    </citation>
    <scope>NUCLEOTIDE SEQUENCE</scope>
</reference>
<evidence type="ECO:0000313" key="6">
    <source>
        <dbReference type="EMBL" id="GAT48406.1"/>
    </source>
</evidence>
<keyword evidence="3" id="KW-0274">FAD</keyword>
<name>A0ABQ0LBH7_MYCCL</name>
<dbReference type="EMBL" id="DF844587">
    <property type="protein sequence ID" value="GAT48406.1"/>
    <property type="molecule type" value="Genomic_DNA"/>
</dbReference>
<dbReference type="PANTHER" id="PTHR43735">
    <property type="entry name" value="APOPTOSIS-INDUCING FACTOR 1"/>
    <property type="match status" value="1"/>
</dbReference>
<gene>
    <name evidence="6" type="ORF">MCHLO_05817</name>
</gene>
<keyword evidence="2" id="KW-0285">Flavoprotein</keyword>
<dbReference type="PRINTS" id="PR00411">
    <property type="entry name" value="PNDRDTASEI"/>
</dbReference>
<dbReference type="SUPFAM" id="SSF51905">
    <property type="entry name" value="FAD/NAD(P)-binding domain"/>
    <property type="match status" value="1"/>
</dbReference>
<dbReference type="InterPro" id="IPR023753">
    <property type="entry name" value="FAD/NAD-binding_dom"/>
</dbReference>